<evidence type="ECO:0000256" key="3">
    <source>
        <dbReference type="ARBA" id="ARBA00022679"/>
    </source>
</evidence>
<organism evidence="9 10">
    <name type="scientific">Janibacter alkaliphilus</name>
    <dbReference type="NCBI Taxonomy" id="1069963"/>
    <lineage>
        <taxon>Bacteria</taxon>
        <taxon>Bacillati</taxon>
        <taxon>Actinomycetota</taxon>
        <taxon>Actinomycetes</taxon>
        <taxon>Micrococcales</taxon>
        <taxon>Intrasporangiaceae</taxon>
        <taxon>Janibacter</taxon>
    </lineage>
</organism>
<evidence type="ECO:0000313" key="9">
    <source>
        <dbReference type="EMBL" id="NYG38253.1"/>
    </source>
</evidence>
<dbReference type="Proteomes" id="UP000592181">
    <property type="component" value="Unassembled WGS sequence"/>
</dbReference>
<feature type="transmembrane region" description="Helical" evidence="7">
    <location>
        <begin position="16"/>
        <end position="34"/>
    </location>
</feature>
<proteinExistence type="inferred from homology"/>
<dbReference type="GO" id="GO:0042158">
    <property type="term" value="P:lipoprotein biosynthetic process"/>
    <property type="evidence" value="ECO:0007669"/>
    <property type="project" value="UniProtKB-UniRule"/>
</dbReference>
<evidence type="ECO:0000313" key="10">
    <source>
        <dbReference type="Proteomes" id="UP000592181"/>
    </source>
</evidence>
<dbReference type="PANTHER" id="PTHR30589">
    <property type="entry name" value="PROLIPOPROTEIN DIACYLGLYCERYL TRANSFERASE"/>
    <property type="match status" value="1"/>
</dbReference>
<dbReference type="UniPathway" id="UPA00664"/>
<gene>
    <name evidence="7" type="primary">lgt</name>
    <name evidence="9" type="ORF">BJY28_002722</name>
</gene>
<evidence type="ECO:0000256" key="2">
    <source>
        <dbReference type="ARBA" id="ARBA00022475"/>
    </source>
</evidence>
<dbReference type="PANTHER" id="PTHR30589:SF0">
    <property type="entry name" value="PHOSPHATIDYLGLYCEROL--PROLIPOPROTEIN DIACYLGLYCERYL TRANSFERASE"/>
    <property type="match status" value="1"/>
</dbReference>
<keyword evidence="5 7" id="KW-1133">Transmembrane helix</keyword>
<comment type="similarity">
    <text evidence="1 7">Belongs to the Lgt family.</text>
</comment>
<feature type="binding site" evidence="7">
    <location>
        <position position="136"/>
    </location>
    <ligand>
        <name>a 1,2-diacyl-sn-glycero-3-phospho-(1'-sn-glycerol)</name>
        <dbReference type="ChEBI" id="CHEBI:64716"/>
    </ligand>
</feature>
<reference evidence="9 10" key="1">
    <citation type="submission" date="2020-07" db="EMBL/GenBank/DDBJ databases">
        <title>Sequencing the genomes of 1000 actinobacteria strains.</title>
        <authorList>
            <person name="Klenk H.-P."/>
        </authorList>
    </citation>
    <scope>NUCLEOTIDE SEQUENCE [LARGE SCALE GENOMIC DNA]</scope>
    <source>
        <strain evidence="9 10">DSM 24723</strain>
    </source>
</reference>
<keyword evidence="4 7" id="KW-0812">Transmembrane</keyword>
<dbReference type="GO" id="GO:0008961">
    <property type="term" value="F:phosphatidylglycerol-prolipoprotein diacylglyceryl transferase activity"/>
    <property type="evidence" value="ECO:0007669"/>
    <property type="project" value="UniProtKB-UniRule"/>
</dbReference>
<keyword evidence="3 7" id="KW-0808">Transferase</keyword>
<feature type="transmembrane region" description="Helical" evidence="7">
    <location>
        <begin position="86"/>
        <end position="108"/>
    </location>
</feature>
<dbReference type="AlphaFoldDB" id="A0A852XBZ5"/>
<evidence type="ECO:0000256" key="5">
    <source>
        <dbReference type="ARBA" id="ARBA00022989"/>
    </source>
</evidence>
<evidence type="ECO:0000256" key="6">
    <source>
        <dbReference type="ARBA" id="ARBA00023136"/>
    </source>
</evidence>
<feature type="transmembrane region" description="Helical" evidence="7">
    <location>
        <begin position="245"/>
        <end position="264"/>
    </location>
</feature>
<keyword evidence="10" id="KW-1185">Reference proteome</keyword>
<keyword evidence="9" id="KW-0449">Lipoprotein</keyword>
<dbReference type="InterPro" id="IPR001640">
    <property type="entry name" value="Lgt"/>
</dbReference>
<comment type="catalytic activity">
    <reaction evidence="7">
        <text>L-cysteinyl-[prolipoprotein] + a 1,2-diacyl-sn-glycero-3-phospho-(1'-sn-glycerol) = an S-1,2-diacyl-sn-glyceryl-L-cysteinyl-[prolipoprotein] + sn-glycerol 1-phosphate + H(+)</text>
        <dbReference type="Rhea" id="RHEA:56712"/>
        <dbReference type="Rhea" id="RHEA-COMP:14679"/>
        <dbReference type="Rhea" id="RHEA-COMP:14680"/>
        <dbReference type="ChEBI" id="CHEBI:15378"/>
        <dbReference type="ChEBI" id="CHEBI:29950"/>
        <dbReference type="ChEBI" id="CHEBI:57685"/>
        <dbReference type="ChEBI" id="CHEBI:64716"/>
        <dbReference type="ChEBI" id="CHEBI:140658"/>
        <dbReference type="EC" id="2.5.1.145"/>
    </reaction>
</comment>
<comment type="function">
    <text evidence="7">Catalyzes the transfer of the diacylglyceryl group from phosphatidylglycerol to the sulfhydryl group of the N-terminal cysteine of a prolipoprotein, the first step in the formation of mature lipoproteins.</text>
</comment>
<dbReference type="PROSITE" id="PS01311">
    <property type="entry name" value="LGT"/>
    <property type="match status" value="1"/>
</dbReference>
<sequence length="290" mass="31020">MTAAIPSPTDATIGPVHAYALCILLGIVVAVWMGQRRLDERGGPEGGILDIAAWAVPFGIVGGRIYHVITTPQPYFGEGGDPVDALKIWEGGLGIWGAVAVGAVGAWIACRRYEISFLTFADAAAPGILVAQAIGRWGNWFNNEIYGRATDLPWGLEIHRWDAAAGEAVRAADGSAVVQGTYHPTFLYESLFLLALAIVILVLDRTRPLAPGQVAGLYLAGYPLGRVVVELMRSDPANTILGLRVNVWTCLVVFLLGVAVYRWAGRRERASRTGRGTGGISDDETRALIT</sequence>
<comment type="subcellular location">
    <subcellularLocation>
        <location evidence="7">Cell membrane</location>
        <topology evidence="7">Multi-pass membrane protein</topology>
    </subcellularLocation>
</comment>
<dbReference type="Pfam" id="PF01790">
    <property type="entry name" value="LGT"/>
    <property type="match status" value="1"/>
</dbReference>
<keyword evidence="6 7" id="KW-0472">Membrane</keyword>
<dbReference type="EMBL" id="JACBZX010000001">
    <property type="protein sequence ID" value="NYG38253.1"/>
    <property type="molecule type" value="Genomic_DNA"/>
</dbReference>
<feature type="region of interest" description="Disordered" evidence="8">
    <location>
        <begin position="271"/>
        <end position="290"/>
    </location>
</feature>
<evidence type="ECO:0000256" key="1">
    <source>
        <dbReference type="ARBA" id="ARBA00007150"/>
    </source>
</evidence>
<dbReference type="RefSeq" id="WP_179463482.1">
    <property type="nucleotide sequence ID" value="NZ_JACBZX010000001.1"/>
</dbReference>
<evidence type="ECO:0000256" key="4">
    <source>
        <dbReference type="ARBA" id="ARBA00022692"/>
    </source>
</evidence>
<feature type="transmembrane region" description="Helical" evidence="7">
    <location>
        <begin position="186"/>
        <end position="203"/>
    </location>
</feature>
<evidence type="ECO:0000256" key="7">
    <source>
        <dbReference type="HAMAP-Rule" id="MF_01147"/>
    </source>
</evidence>
<keyword evidence="2 7" id="KW-1003">Cell membrane</keyword>
<dbReference type="HAMAP" id="MF_01147">
    <property type="entry name" value="Lgt"/>
    <property type="match status" value="1"/>
</dbReference>
<dbReference type="GO" id="GO:0005886">
    <property type="term" value="C:plasma membrane"/>
    <property type="evidence" value="ECO:0007669"/>
    <property type="project" value="UniProtKB-SubCell"/>
</dbReference>
<accession>A0A852XBZ5</accession>
<dbReference type="EC" id="2.5.1.145" evidence="7"/>
<feature type="transmembrane region" description="Helical" evidence="7">
    <location>
        <begin position="46"/>
        <end position="66"/>
    </location>
</feature>
<evidence type="ECO:0000256" key="8">
    <source>
        <dbReference type="SAM" id="MobiDB-lite"/>
    </source>
</evidence>
<comment type="caution">
    <text evidence="9">The sequence shown here is derived from an EMBL/GenBank/DDBJ whole genome shotgun (WGS) entry which is preliminary data.</text>
</comment>
<dbReference type="NCBIfam" id="TIGR00544">
    <property type="entry name" value="lgt"/>
    <property type="match status" value="1"/>
</dbReference>
<comment type="pathway">
    <text evidence="7">Protein modification; lipoprotein biosynthesis (diacylglyceryl transfer).</text>
</comment>
<protein>
    <recommendedName>
        <fullName evidence="7">Phosphatidylglycerol--prolipoprotein diacylglyceryl transferase</fullName>
        <ecNumber evidence="7">2.5.1.145</ecNumber>
    </recommendedName>
</protein>
<name>A0A852XBZ5_9MICO</name>